<feature type="transmembrane region" description="Helical" evidence="1">
    <location>
        <begin position="20"/>
        <end position="41"/>
    </location>
</feature>
<sequence>MFHHCHHHHPNSSNCLSHKYGLPVVALTVVVFKCATIYSPYFPPLPSCQYYYSFS</sequence>
<keyword evidence="3" id="KW-1185">Reference proteome</keyword>
<organism evidence="2 3">
    <name type="scientific">Heterobasidion irregulare (strain TC 32-1)</name>
    <dbReference type="NCBI Taxonomy" id="747525"/>
    <lineage>
        <taxon>Eukaryota</taxon>
        <taxon>Fungi</taxon>
        <taxon>Dikarya</taxon>
        <taxon>Basidiomycota</taxon>
        <taxon>Agaricomycotina</taxon>
        <taxon>Agaricomycetes</taxon>
        <taxon>Russulales</taxon>
        <taxon>Bondarzewiaceae</taxon>
        <taxon>Heterobasidion</taxon>
        <taxon>Heterobasidion annosum species complex</taxon>
    </lineage>
</organism>
<dbReference type="InParanoid" id="W4KHG1"/>
<evidence type="ECO:0000256" key="1">
    <source>
        <dbReference type="SAM" id="Phobius"/>
    </source>
</evidence>
<keyword evidence="1" id="KW-1133">Transmembrane helix</keyword>
<dbReference type="GeneID" id="20669972"/>
<dbReference type="Proteomes" id="UP000030671">
    <property type="component" value="Unassembled WGS sequence"/>
</dbReference>
<dbReference type="AlphaFoldDB" id="W4KHG1"/>
<evidence type="ECO:0000313" key="3">
    <source>
        <dbReference type="Proteomes" id="UP000030671"/>
    </source>
</evidence>
<name>W4KHG1_HETIT</name>
<dbReference type="EMBL" id="KI925456">
    <property type="protein sequence ID" value="ETW84506.1"/>
    <property type="molecule type" value="Genomic_DNA"/>
</dbReference>
<gene>
    <name evidence="2" type="ORF">HETIRDRAFT_312645</name>
</gene>
<dbReference type="RefSeq" id="XP_009544170.1">
    <property type="nucleotide sequence ID" value="XM_009545875.1"/>
</dbReference>
<reference evidence="2 3" key="1">
    <citation type="journal article" date="2012" name="New Phytol.">
        <title>Insight into trade-off between wood decay and parasitism from the genome of a fungal forest pathogen.</title>
        <authorList>
            <person name="Olson A."/>
            <person name="Aerts A."/>
            <person name="Asiegbu F."/>
            <person name="Belbahri L."/>
            <person name="Bouzid O."/>
            <person name="Broberg A."/>
            <person name="Canback B."/>
            <person name="Coutinho P.M."/>
            <person name="Cullen D."/>
            <person name="Dalman K."/>
            <person name="Deflorio G."/>
            <person name="van Diepen L.T."/>
            <person name="Dunand C."/>
            <person name="Duplessis S."/>
            <person name="Durling M."/>
            <person name="Gonthier P."/>
            <person name="Grimwood J."/>
            <person name="Fossdal C.G."/>
            <person name="Hansson D."/>
            <person name="Henrissat B."/>
            <person name="Hietala A."/>
            <person name="Himmelstrand K."/>
            <person name="Hoffmeister D."/>
            <person name="Hogberg N."/>
            <person name="James T.Y."/>
            <person name="Karlsson M."/>
            <person name="Kohler A."/>
            <person name="Kues U."/>
            <person name="Lee Y.H."/>
            <person name="Lin Y.C."/>
            <person name="Lind M."/>
            <person name="Lindquist E."/>
            <person name="Lombard V."/>
            <person name="Lucas S."/>
            <person name="Lunden K."/>
            <person name="Morin E."/>
            <person name="Murat C."/>
            <person name="Park J."/>
            <person name="Raffaello T."/>
            <person name="Rouze P."/>
            <person name="Salamov A."/>
            <person name="Schmutz J."/>
            <person name="Solheim H."/>
            <person name="Stahlberg J."/>
            <person name="Velez H."/>
            <person name="de Vries R.P."/>
            <person name="Wiebenga A."/>
            <person name="Woodward S."/>
            <person name="Yakovlev I."/>
            <person name="Garbelotto M."/>
            <person name="Martin F."/>
            <person name="Grigoriev I.V."/>
            <person name="Stenlid J."/>
        </authorList>
    </citation>
    <scope>NUCLEOTIDE SEQUENCE [LARGE SCALE GENOMIC DNA]</scope>
    <source>
        <strain evidence="2 3">TC 32-1</strain>
    </source>
</reference>
<dbReference type="KEGG" id="hir:HETIRDRAFT_312645"/>
<evidence type="ECO:0000313" key="2">
    <source>
        <dbReference type="EMBL" id="ETW84506.1"/>
    </source>
</evidence>
<proteinExistence type="predicted"/>
<keyword evidence="1" id="KW-0812">Transmembrane</keyword>
<keyword evidence="1" id="KW-0472">Membrane</keyword>
<accession>W4KHG1</accession>
<protein>
    <submittedName>
        <fullName evidence="2">Uncharacterized protein</fullName>
    </submittedName>
</protein>
<dbReference type="HOGENOM" id="CLU_3032603_0_0_1"/>